<comment type="caution">
    <text evidence="1">The sequence shown here is derived from an EMBL/GenBank/DDBJ whole genome shotgun (WGS) entry which is preliminary data.</text>
</comment>
<gene>
    <name evidence="1" type="ORF">ACFONA_04865</name>
</gene>
<name>A0ABV7SR87_9SPHN</name>
<sequence>MVYHKLICSGLIAGLTVLGGCSGKTDQATGNTTTSAMSTTTTTSTAVARRMPKPGLWEMTVSAMGMPEAMQLRTCIAAPAPGANPFTPPAQPGQKCAKNSVEPTATGYAIDMECSANGMTTAIQGSVSGDFSTSFRTDLTTKMTGADMPPEARAGVKSSVDARYVGACPADMKPGEARRG</sequence>
<reference evidence="2" key="1">
    <citation type="journal article" date="2019" name="Int. J. Syst. Evol. Microbiol.">
        <title>The Global Catalogue of Microorganisms (GCM) 10K type strain sequencing project: providing services to taxonomists for standard genome sequencing and annotation.</title>
        <authorList>
            <consortium name="The Broad Institute Genomics Platform"/>
            <consortium name="The Broad Institute Genome Sequencing Center for Infectious Disease"/>
            <person name="Wu L."/>
            <person name="Ma J."/>
        </authorList>
    </citation>
    <scope>NUCLEOTIDE SEQUENCE [LARGE SCALE GENOMIC DNA]</scope>
    <source>
        <strain evidence="2">KCTC 42739</strain>
    </source>
</reference>
<dbReference type="Proteomes" id="UP001595713">
    <property type="component" value="Unassembled WGS sequence"/>
</dbReference>
<dbReference type="RefSeq" id="WP_261295546.1">
    <property type="nucleotide sequence ID" value="NZ_JANQBK010000017.1"/>
</dbReference>
<protein>
    <submittedName>
        <fullName evidence="1">DUF3617 domain-containing protein</fullName>
    </submittedName>
</protein>
<dbReference type="EMBL" id="JBHRXP010000002">
    <property type="protein sequence ID" value="MFC3579489.1"/>
    <property type="molecule type" value="Genomic_DNA"/>
</dbReference>
<organism evidence="1 2">
    <name type="scientific">Sphingomonas hylomeconis</name>
    <dbReference type="NCBI Taxonomy" id="1395958"/>
    <lineage>
        <taxon>Bacteria</taxon>
        <taxon>Pseudomonadati</taxon>
        <taxon>Pseudomonadota</taxon>
        <taxon>Alphaproteobacteria</taxon>
        <taxon>Sphingomonadales</taxon>
        <taxon>Sphingomonadaceae</taxon>
        <taxon>Sphingomonas</taxon>
    </lineage>
</organism>
<dbReference type="PROSITE" id="PS51257">
    <property type="entry name" value="PROKAR_LIPOPROTEIN"/>
    <property type="match status" value="1"/>
</dbReference>
<dbReference type="InterPro" id="IPR022061">
    <property type="entry name" value="DUF3617"/>
</dbReference>
<evidence type="ECO:0000313" key="2">
    <source>
        <dbReference type="Proteomes" id="UP001595713"/>
    </source>
</evidence>
<dbReference type="Pfam" id="PF12276">
    <property type="entry name" value="DUF3617"/>
    <property type="match status" value="1"/>
</dbReference>
<evidence type="ECO:0000313" key="1">
    <source>
        <dbReference type="EMBL" id="MFC3579489.1"/>
    </source>
</evidence>
<accession>A0ABV7SR87</accession>
<keyword evidence="2" id="KW-1185">Reference proteome</keyword>
<proteinExistence type="predicted"/>